<dbReference type="PANTHER" id="PTHR47353">
    <property type="entry name" value="THIOREDOXIN-LIKE PROTEIN HCF164, CHLOROPLASTIC"/>
    <property type="match status" value="1"/>
</dbReference>
<dbReference type="EMBL" id="CP003642">
    <property type="protein sequence ID" value="AFZ26160.1"/>
    <property type="molecule type" value="Genomic_DNA"/>
</dbReference>
<dbReference type="InterPro" id="IPR013766">
    <property type="entry name" value="Thioredoxin_domain"/>
</dbReference>
<evidence type="ECO:0000256" key="2">
    <source>
        <dbReference type="SAM" id="Phobius"/>
    </source>
</evidence>
<name>K9X0M0_9NOST</name>
<keyword evidence="2" id="KW-1133">Transmembrane helix</keyword>
<dbReference type="InterPro" id="IPR044241">
    <property type="entry name" value="TxlA/HCF164"/>
</dbReference>
<dbReference type="GO" id="GO:0016853">
    <property type="term" value="F:isomerase activity"/>
    <property type="evidence" value="ECO:0007669"/>
    <property type="project" value="UniProtKB-KW"/>
</dbReference>
<dbReference type="STRING" id="56107.Cylst_4050"/>
<evidence type="ECO:0000256" key="1">
    <source>
        <dbReference type="SAM" id="MobiDB-lite"/>
    </source>
</evidence>
<keyword evidence="5" id="KW-1185">Reference proteome</keyword>
<dbReference type="FunFam" id="3.40.30.10:FF:000423">
    <property type="entry name" value="Thiol:disulfide interchange protein"/>
    <property type="match status" value="1"/>
</dbReference>
<dbReference type="InterPro" id="IPR036249">
    <property type="entry name" value="Thioredoxin-like_sf"/>
</dbReference>
<accession>K9X0M0</accession>
<dbReference type="GO" id="GO:0016671">
    <property type="term" value="F:oxidoreductase activity, acting on a sulfur group of donors, disulfide as acceptor"/>
    <property type="evidence" value="ECO:0007669"/>
    <property type="project" value="TreeGrafter"/>
</dbReference>
<dbReference type="RefSeq" id="WP_015209403.1">
    <property type="nucleotide sequence ID" value="NC_019757.1"/>
</dbReference>
<evidence type="ECO:0000259" key="3">
    <source>
        <dbReference type="PROSITE" id="PS51352"/>
    </source>
</evidence>
<feature type="domain" description="Thioredoxin" evidence="3">
    <location>
        <begin position="26"/>
        <end position="167"/>
    </location>
</feature>
<dbReference type="Proteomes" id="UP000010475">
    <property type="component" value="Chromosome"/>
</dbReference>
<reference evidence="4 5" key="1">
    <citation type="submission" date="2012-06" db="EMBL/GenBank/DDBJ databases">
        <title>Finished chromosome of genome of Cylindrospermum stagnale PCC 7417.</title>
        <authorList>
            <consortium name="US DOE Joint Genome Institute"/>
            <person name="Gugger M."/>
            <person name="Coursin T."/>
            <person name="Rippka R."/>
            <person name="Tandeau De Marsac N."/>
            <person name="Huntemann M."/>
            <person name="Wei C.-L."/>
            <person name="Han J."/>
            <person name="Detter J.C."/>
            <person name="Han C."/>
            <person name="Tapia R."/>
            <person name="Chen A."/>
            <person name="Kyrpides N."/>
            <person name="Mavromatis K."/>
            <person name="Markowitz V."/>
            <person name="Szeto E."/>
            <person name="Ivanova N."/>
            <person name="Pagani I."/>
            <person name="Pati A."/>
            <person name="Goodwin L."/>
            <person name="Nordberg H.P."/>
            <person name="Cantor M.N."/>
            <person name="Hua S.X."/>
            <person name="Woyke T."/>
            <person name="Kerfeld C.A."/>
        </authorList>
    </citation>
    <scope>NUCLEOTIDE SEQUENCE [LARGE SCALE GENOMIC DNA]</scope>
    <source>
        <strain evidence="4 5">PCC 7417</strain>
    </source>
</reference>
<feature type="region of interest" description="Disordered" evidence="1">
    <location>
        <begin position="178"/>
        <end position="197"/>
    </location>
</feature>
<dbReference type="Gene3D" id="3.40.30.10">
    <property type="entry name" value="Glutaredoxin"/>
    <property type="match status" value="1"/>
</dbReference>
<dbReference type="PANTHER" id="PTHR47353:SF1">
    <property type="entry name" value="THIOREDOXIN-LIKE PROTEIN HCF164, CHLOROPLASTIC"/>
    <property type="match status" value="1"/>
</dbReference>
<organism evidence="4 5">
    <name type="scientific">Cylindrospermum stagnale PCC 7417</name>
    <dbReference type="NCBI Taxonomy" id="56107"/>
    <lineage>
        <taxon>Bacteria</taxon>
        <taxon>Bacillati</taxon>
        <taxon>Cyanobacteriota</taxon>
        <taxon>Cyanophyceae</taxon>
        <taxon>Nostocales</taxon>
        <taxon>Nostocaceae</taxon>
        <taxon>Cylindrospermum</taxon>
    </lineage>
</organism>
<dbReference type="SUPFAM" id="SSF52833">
    <property type="entry name" value="Thioredoxin-like"/>
    <property type="match status" value="1"/>
</dbReference>
<dbReference type="CDD" id="cd02950">
    <property type="entry name" value="TxlA"/>
    <property type="match status" value="1"/>
</dbReference>
<keyword evidence="2" id="KW-0472">Membrane</keyword>
<dbReference type="Pfam" id="PF00085">
    <property type="entry name" value="Thioredoxin"/>
    <property type="match status" value="1"/>
</dbReference>
<dbReference type="HOGENOM" id="CLU_064833_2_0_3"/>
<dbReference type="AlphaFoldDB" id="K9X0M0"/>
<evidence type="ECO:0000313" key="4">
    <source>
        <dbReference type="EMBL" id="AFZ26160.1"/>
    </source>
</evidence>
<keyword evidence="2" id="KW-0812">Transmembrane</keyword>
<dbReference type="KEGG" id="csg:Cylst_4050"/>
<keyword evidence="4" id="KW-0413">Isomerase</keyword>
<dbReference type="OrthoDB" id="423012at2"/>
<evidence type="ECO:0000313" key="5">
    <source>
        <dbReference type="Proteomes" id="UP000010475"/>
    </source>
</evidence>
<sequence length="197" mass="21361">MTTDTPVNSPTKPESTFGQRLRNFLIAIVAIALSVALFVGLRAETTSVSLSKLDQASTPLEVAMTNGKPSLVEFYADWCTVCQKMAPDMAQLETQYADKLNFVMLNVDNNKWLPEMLKYRVDGIPHFVFLGNNGETIAEAIGELPRTVMAGNLEALVTGSTLPYAQANGQVSKFSAPVAPEANQDDPRSHGSQVVLN</sequence>
<gene>
    <name evidence="4" type="ORF">Cylst_4050</name>
</gene>
<dbReference type="PROSITE" id="PS51352">
    <property type="entry name" value="THIOREDOXIN_2"/>
    <property type="match status" value="1"/>
</dbReference>
<dbReference type="PATRIC" id="fig|56107.3.peg.4450"/>
<protein>
    <submittedName>
        <fullName evidence="4">Thiol-disulfide isomerase-like thioredoxin</fullName>
    </submittedName>
</protein>
<proteinExistence type="predicted"/>
<feature type="transmembrane region" description="Helical" evidence="2">
    <location>
        <begin position="21"/>
        <end position="41"/>
    </location>
</feature>
<dbReference type="eggNOG" id="COG0526">
    <property type="taxonomic scope" value="Bacteria"/>
</dbReference>